<organism evidence="8 9">
    <name type="scientific">Blomia tropicalis</name>
    <name type="common">Mite</name>
    <dbReference type="NCBI Taxonomy" id="40697"/>
    <lineage>
        <taxon>Eukaryota</taxon>
        <taxon>Metazoa</taxon>
        <taxon>Ecdysozoa</taxon>
        <taxon>Arthropoda</taxon>
        <taxon>Chelicerata</taxon>
        <taxon>Arachnida</taxon>
        <taxon>Acari</taxon>
        <taxon>Acariformes</taxon>
        <taxon>Sarcoptiformes</taxon>
        <taxon>Astigmata</taxon>
        <taxon>Glycyphagoidea</taxon>
        <taxon>Echimyopodidae</taxon>
        <taxon>Blomia</taxon>
    </lineage>
</organism>
<accession>A0A9Q0MHH5</accession>
<dbReference type="InterPro" id="IPR036188">
    <property type="entry name" value="FAD/NAD-bd_sf"/>
</dbReference>
<dbReference type="AlphaFoldDB" id="A0A9Q0MHH5"/>
<dbReference type="EMBL" id="JAPWDV010000001">
    <property type="protein sequence ID" value="KAJ6224552.1"/>
    <property type="molecule type" value="Genomic_DNA"/>
</dbReference>
<dbReference type="SUPFAM" id="SSF54373">
    <property type="entry name" value="FAD-linked reductases, C-terminal domain"/>
    <property type="match status" value="1"/>
</dbReference>
<keyword evidence="9" id="KW-1185">Reference proteome</keyword>
<evidence type="ECO:0000313" key="8">
    <source>
        <dbReference type="EMBL" id="KAJ6224552.1"/>
    </source>
</evidence>
<dbReference type="Gene3D" id="3.30.560.10">
    <property type="entry name" value="Glucose Oxidase, domain 3"/>
    <property type="match status" value="1"/>
</dbReference>
<dbReference type="PANTHER" id="PTHR11552:SF147">
    <property type="entry name" value="CHOLINE DEHYDROGENASE, MITOCHONDRIAL"/>
    <property type="match status" value="1"/>
</dbReference>
<dbReference type="Pfam" id="PF05199">
    <property type="entry name" value="GMC_oxred_C"/>
    <property type="match status" value="2"/>
</dbReference>
<dbReference type="GO" id="GO:0050660">
    <property type="term" value="F:flavin adenine dinucleotide binding"/>
    <property type="evidence" value="ECO:0007669"/>
    <property type="project" value="InterPro"/>
</dbReference>
<name>A0A9Q0MHH5_BLOTA</name>
<dbReference type="Gene3D" id="3.50.50.60">
    <property type="entry name" value="FAD/NAD(P)-binding domain"/>
    <property type="match status" value="2"/>
</dbReference>
<dbReference type="PROSITE" id="PS00623">
    <property type="entry name" value="GMC_OXRED_1"/>
    <property type="match status" value="1"/>
</dbReference>
<evidence type="ECO:0000256" key="1">
    <source>
        <dbReference type="ARBA" id="ARBA00001974"/>
    </source>
</evidence>
<sequence length="883" mass="99307">MAKFAFTNLTNLLLSLVTFSNIIYNKQENYDRLTARTRWNTYYDYVIVGGGTAGSVLAARLSEDDSITVLLLEAGGSETVTSNTPGLQDALLGSLMDWKFVTVPQNDSCQAMNDKRCLLPAGRVIGGTSSINRMYYLRGNPADYDSWKDKYGLKSWGWKDTFPYIIRNENQTDPERAKTGYFGVSGPIPLEKSSEYNHLFESFLFTSKLSGYRMADLNTGITHGSSVLQTTTRNGKRISAASAFLEPHLKRRNLHILSNSFVYKILFDQKQAIGVRFYRNWKSYTVYAKQEILISAGTINSAKLLLLSGIGPKDELNKHKIPVIANLPVGENFHDHVGTLGLHFTIDLPPDSTSTKTLSKQTLKQYFQTGKGPLADARVAATMFKSSSYISGDHLDSSRQEAQESPDLMLLTYLNGLGHNEMTAEQATQRTNIRQEMWNRYYGPQQSRTHFTILPMILKPKSRGTVRLKSANVFDAPVIDPKYFSHSEDMDKLIEAMRKALQLAQSRPFRSFNTELFRSVVPQCESNAPFQVQDASILSPTSNLESNDNPFDTSSPPSWTTSLNTIPIPTQSTISHNLSTTTKFVASFLTKILFDNSKKANINGNSNGNSSNIFASLFGLRRRKQRSRQFDSIIGNESINYEHYWLHDYSKLSHYNKSNMIDGFSSMLIINNEQMPIEETNDVEEFKTVWNSHKFNKRNHTFEQNQNFTSPNTLTSTLTTTTSIPITITTKRPINNSRKQVTTTKEPLNSPTLPMKQPIRYFQEGSNPTLNTISHQTTPSLIPSKVSQLSERYLRCIARQMTAPIGDYVGTCRMGADGDDRRVVDSRFKVVGDIQGLRVIDASVIPEIVTGGIGSVAMMIGERGAEFVKEDLRRNNIQKRRQV</sequence>
<evidence type="ECO:0000313" key="9">
    <source>
        <dbReference type="Proteomes" id="UP001142055"/>
    </source>
</evidence>
<feature type="signal peptide" evidence="6">
    <location>
        <begin position="1"/>
        <end position="20"/>
    </location>
</feature>
<evidence type="ECO:0000259" key="7">
    <source>
        <dbReference type="PROSITE" id="PS00623"/>
    </source>
</evidence>
<dbReference type="SUPFAM" id="SSF51905">
    <property type="entry name" value="FAD/NAD(P)-binding domain"/>
    <property type="match status" value="1"/>
</dbReference>
<gene>
    <name evidence="8" type="ORF">RDWZM_003097</name>
</gene>
<feature type="chain" id="PRO_5040342228" description="Glucose-methanol-choline oxidoreductase N-terminal domain-containing protein" evidence="6">
    <location>
        <begin position="21"/>
        <end position="883"/>
    </location>
</feature>
<dbReference type="OMA" id="INRMYYL"/>
<comment type="similarity">
    <text evidence="2 5">Belongs to the GMC oxidoreductase family.</text>
</comment>
<evidence type="ECO:0000256" key="5">
    <source>
        <dbReference type="RuleBase" id="RU003968"/>
    </source>
</evidence>
<comment type="caution">
    <text evidence="8">The sequence shown here is derived from an EMBL/GenBank/DDBJ whole genome shotgun (WGS) entry which is preliminary data.</text>
</comment>
<proteinExistence type="inferred from homology"/>
<dbReference type="InterPro" id="IPR012132">
    <property type="entry name" value="GMC_OxRdtase"/>
</dbReference>
<keyword evidence="3 5" id="KW-0285">Flavoprotein</keyword>
<evidence type="ECO:0000256" key="2">
    <source>
        <dbReference type="ARBA" id="ARBA00010790"/>
    </source>
</evidence>
<dbReference type="InterPro" id="IPR007867">
    <property type="entry name" value="GMC_OxRtase_C"/>
</dbReference>
<evidence type="ECO:0000256" key="3">
    <source>
        <dbReference type="ARBA" id="ARBA00022630"/>
    </source>
</evidence>
<comment type="cofactor">
    <cofactor evidence="1">
        <name>FAD</name>
        <dbReference type="ChEBI" id="CHEBI:57692"/>
    </cofactor>
</comment>
<evidence type="ECO:0000256" key="6">
    <source>
        <dbReference type="SAM" id="SignalP"/>
    </source>
</evidence>
<keyword evidence="4 5" id="KW-0274">FAD</keyword>
<feature type="domain" description="Glucose-methanol-choline oxidoreductase N-terminal" evidence="7">
    <location>
        <begin position="122"/>
        <end position="145"/>
    </location>
</feature>
<dbReference type="PANTHER" id="PTHR11552">
    <property type="entry name" value="GLUCOSE-METHANOL-CHOLINE GMC OXIDOREDUCTASE"/>
    <property type="match status" value="1"/>
</dbReference>
<dbReference type="GO" id="GO:0016614">
    <property type="term" value="F:oxidoreductase activity, acting on CH-OH group of donors"/>
    <property type="evidence" value="ECO:0007669"/>
    <property type="project" value="InterPro"/>
</dbReference>
<reference evidence="8" key="1">
    <citation type="submission" date="2022-12" db="EMBL/GenBank/DDBJ databases">
        <title>Genome assemblies of Blomia tropicalis.</title>
        <authorList>
            <person name="Cui Y."/>
        </authorList>
    </citation>
    <scope>NUCLEOTIDE SEQUENCE</scope>
    <source>
        <tissue evidence="8">Adult mites</tissue>
    </source>
</reference>
<evidence type="ECO:0000256" key="4">
    <source>
        <dbReference type="ARBA" id="ARBA00022827"/>
    </source>
</evidence>
<protein>
    <recommendedName>
        <fullName evidence="7">Glucose-methanol-choline oxidoreductase N-terminal domain-containing protein</fullName>
    </recommendedName>
</protein>
<dbReference type="Proteomes" id="UP001142055">
    <property type="component" value="Chromosome 1"/>
</dbReference>
<dbReference type="InterPro" id="IPR000172">
    <property type="entry name" value="GMC_OxRdtase_N"/>
</dbReference>
<dbReference type="Pfam" id="PF00732">
    <property type="entry name" value="GMC_oxred_N"/>
    <property type="match status" value="1"/>
</dbReference>
<keyword evidence="6" id="KW-0732">Signal</keyword>